<keyword evidence="1" id="KW-0677">Repeat</keyword>
<dbReference type="PROSITE" id="PS51125">
    <property type="entry name" value="NHL"/>
    <property type="match status" value="4"/>
</dbReference>
<dbReference type="RefSeq" id="WP_159442254.1">
    <property type="nucleotide sequence ID" value="NZ_FSRA01000001.1"/>
</dbReference>
<dbReference type="InterPro" id="IPR001258">
    <property type="entry name" value="NHL_repeat"/>
</dbReference>
<name>A0A1N6FM65_9BACT</name>
<sequence length="352" mass="36164">MKRLTLLLLLFSCSGKKDNPAPPPPDKEMIVSTVAGSGTRGFVNGNAATAQFKTVWGVAVDKLGNITVADGDNNCIRRISASGEVTTMSGNATPGFVNGPLADARFYNPLGVAITTNSAGETLDIYIADVVNYSVRHLTAGLVRTLAGTGTPGFTEGSPALLRRPMGVAVNAQGTVYVADMDNHAIRAIAPNGNMSTLAGNGTPGAEEGTGAAARFSSPHGVAVDALGNVYVADYNNHRIRKITPAGVVSTLAGSTSGYQDGVGAAARFSSPRGVATDAQGNVYVADAGNHRIRKIRPDGTVTTIAGSTQGYADGPALQAKLDTPSSVAVDQNGNIYIGDSGNYRVRKISLK</sequence>
<dbReference type="Proteomes" id="UP000185003">
    <property type="component" value="Unassembled WGS sequence"/>
</dbReference>
<evidence type="ECO:0000313" key="3">
    <source>
        <dbReference type="EMBL" id="SIN96355.1"/>
    </source>
</evidence>
<dbReference type="EMBL" id="FSRA01000001">
    <property type="protein sequence ID" value="SIN96355.1"/>
    <property type="molecule type" value="Genomic_DNA"/>
</dbReference>
<feature type="repeat" description="NHL" evidence="2">
    <location>
        <begin position="51"/>
        <end position="82"/>
    </location>
</feature>
<keyword evidence="4" id="KW-1185">Reference proteome</keyword>
<dbReference type="Pfam" id="PF01436">
    <property type="entry name" value="NHL"/>
    <property type="match status" value="5"/>
</dbReference>
<evidence type="ECO:0000313" key="4">
    <source>
        <dbReference type="Proteomes" id="UP000185003"/>
    </source>
</evidence>
<dbReference type="InterPro" id="IPR011042">
    <property type="entry name" value="6-blade_b-propeller_TolB-like"/>
</dbReference>
<dbReference type="AlphaFoldDB" id="A0A1N6FM65"/>
<proteinExistence type="predicted"/>
<feature type="repeat" description="NHL" evidence="2">
    <location>
        <begin position="216"/>
        <end position="246"/>
    </location>
</feature>
<accession>A0A1N6FM65</accession>
<feature type="repeat" description="NHL" evidence="2">
    <location>
        <begin position="257"/>
        <end position="299"/>
    </location>
</feature>
<reference evidence="3 4" key="1">
    <citation type="submission" date="2016-11" db="EMBL/GenBank/DDBJ databases">
        <authorList>
            <person name="Jaros S."/>
            <person name="Januszkiewicz K."/>
            <person name="Wedrychowicz H."/>
        </authorList>
    </citation>
    <scope>NUCLEOTIDE SEQUENCE [LARGE SCALE GENOMIC DNA]</scope>
    <source>
        <strain evidence="3 4">DSM 24787</strain>
    </source>
</reference>
<evidence type="ECO:0000256" key="2">
    <source>
        <dbReference type="PROSITE-ProRule" id="PRU00504"/>
    </source>
</evidence>
<dbReference type="SUPFAM" id="SSF101898">
    <property type="entry name" value="NHL repeat"/>
    <property type="match status" value="1"/>
</dbReference>
<dbReference type="PANTHER" id="PTHR13833">
    <property type="match status" value="1"/>
</dbReference>
<evidence type="ECO:0000256" key="1">
    <source>
        <dbReference type="ARBA" id="ARBA00022737"/>
    </source>
</evidence>
<dbReference type="STRING" id="536979.SAMN04488055_2297"/>
<dbReference type="CDD" id="cd14953">
    <property type="entry name" value="NHL_like_1"/>
    <property type="match status" value="1"/>
</dbReference>
<dbReference type="PANTHER" id="PTHR13833:SF71">
    <property type="entry name" value="NHL DOMAIN-CONTAINING PROTEIN"/>
    <property type="match status" value="1"/>
</dbReference>
<gene>
    <name evidence="3" type="ORF">SAMN04488055_2297</name>
</gene>
<protein>
    <submittedName>
        <fullName evidence="3">NHL repeat-containing protein</fullName>
    </submittedName>
</protein>
<dbReference type="Gene3D" id="2.120.10.30">
    <property type="entry name" value="TolB, C-terminal domain"/>
    <property type="match status" value="3"/>
</dbReference>
<feature type="repeat" description="NHL" evidence="2">
    <location>
        <begin position="162"/>
        <end position="192"/>
    </location>
</feature>
<organism evidence="3 4">
    <name type="scientific">Chitinophaga niabensis</name>
    <dbReference type="NCBI Taxonomy" id="536979"/>
    <lineage>
        <taxon>Bacteria</taxon>
        <taxon>Pseudomonadati</taxon>
        <taxon>Bacteroidota</taxon>
        <taxon>Chitinophagia</taxon>
        <taxon>Chitinophagales</taxon>
        <taxon>Chitinophagaceae</taxon>
        <taxon>Chitinophaga</taxon>
    </lineage>
</organism>
<dbReference type="OrthoDB" id="791543at2"/>